<comment type="caution">
    <text evidence="1">The sequence shown here is derived from an EMBL/GenBank/DDBJ whole genome shotgun (WGS) entry which is preliminary data.</text>
</comment>
<dbReference type="Pfam" id="PF00702">
    <property type="entry name" value="Hydrolase"/>
    <property type="match status" value="1"/>
</dbReference>
<keyword evidence="2" id="KW-1185">Reference proteome</keyword>
<dbReference type="NCBIfam" id="TIGR01509">
    <property type="entry name" value="HAD-SF-IA-v3"/>
    <property type="match status" value="1"/>
</dbReference>
<dbReference type="InterPro" id="IPR023198">
    <property type="entry name" value="PGP-like_dom2"/>
</dbReference>
<dbReference type="Proteomes" id="UP001595741">
    <property type="component" value="Unassembled WGS sequence"/>
</dbReference>
<gene>
    <name evidence="1" type="ORF">ACFOLG_03150</name>
</gene>
<organism evidence="1 2">
    <name type="scientific">Vogesella facilis</name>
    <dbReference type="NCBI Taxonomy" id="1655232"/>
    <lineage>
        <taxon>Bacteria</taxon>
        <taxon>Pseudomonadati</taxon>
        <taxon>Pseudomonadota</taxon>
        <taxon>Betaproteobacteria</taxon>
        <taxon>Neisseriales</taxon>
        <taxon>Chromobacteriaceae</taxon>
        <taxon>Vogesella</taxon>
    </lineage>
</organism>
<keyword evidence="1" id="KW-0378">Hydrolase</keyword>
<name>A0ABV7RAA0_9NEIS</name>
<dbReference type="SUPFAM" id="SSF56784">
    <property type="entry name" value="HAD-like"/>
    <property type="match status" value="1"/>
</dbReference>
<dbReference type="Gene3D" id="1.10.150.240">
    <property type="entry name" value="Putative phosphatase, domain 2"/>
    <property type="match status" value="1"/>
</dbReference>
<dbReference type="SFLD" id="SFLDG01129">
    <property type="entry name" value="C1.5:_HAD__Beta-PGM__Phosphata"/>
    <property type="match status" value="1"/>
</dbReference>
<accession>A0ABV7RAA0</accession>
<dbReference type="InterPro" id="IPR006439">
    <property type="entry name" value="HAD-SF_hydro_IA"/>
</dbReference>
<reference evidence="2" key="1">
    <citation type="journal article" date="2019" name="Int. J. Syst. Evol. Microbiol.">
        <title>The Global Catalogue of Microorganisms (GCM) 10K type strain sequencing project: providing services to taxonomists for standard genome sequencing and annotation.</title>
        <authorList>
            <consortium name="The Broad Institute Genomics Platform"/>
            <consortium name="The Broad Institute Genome Sequencing Center for Infectious Disease"/>
            <person name="Wu L."/>
            <person name="Ma J."/>
        </authorList>
    </citation>
    <scope>NUCLEOTIDE SEQUENCE [LARGE SCALE GENOMIC DNA]</scope>
    <source>
        <strain evidence="2">KCTC 42742</strain>
    </source>
</reference>
<dbReference type="PANTHER" id="PTHR18901">
    <property type="entry name" value="2-DEOXYGLUCOSE-6-PHOSPHATE PHOSPHATASE 2"/>
    <property type="match status" value="1"/>
</dbReference>
<dbReference type="PANTHER" id="PTHR18901:SF38">
    <property type="entry name" value="PSEUDOURIDINE-5'-PHOSPHATASE"/>
    <property type="match status" value="1"/>
</dbReference>
<dbReference type="RefSeq" id="WP_386088268.1">
    <property type="nucleotide sequence ID" value="NZ_JBHRXN010000009.1"/>
</dbReference>
<evidence type="ECO:0000313" key="2">
    <source>
        <dbReference type="Proteomes" id="UP001595741"/>
    </source>
</evidence>
<dbReference type="EMBL" id="JBHRXN010000009">
    <property type="protein sequence ID" value="MFC3531169.1"/>
    <property type="molecule type" value="Genomic_DNA"/>
</dbReference>
<dbReference type="PRINTS" id="PR00413">
    <property type="entry name" value="HADHALOGNASE"/>
</dbReference>
<evidence type="ECO:0000313" key="1">
    <source>
        <dbReference type="EMBL" id="MFC3531169.1"/>
    </source>
</evidence>
<dbReference type="SFLD" id="SFLDS00003">
    <property type="entry name" value="Haloacid_Dehalogenase"/>
    <property type="match status" value="1"/>
</dbReference>
<protein>
    <submittedName>
        <fullName evidence="1">HAD family hydrolase</fullName>
    </submittedName>
</protein>
<dbReference type="InterPro" id="IPR023214">
    <property type="entry name" value="HAD_sf"/>
</dbReference>
<dbReference type="Gene3D" id="3.40.50.1000">
    <property type="entry name" value="HAD superfamily/HAD-like"/>
    <property type="match status" value="1"/>
</dbReference>
<dbReference type="CDD" id="cd07505">
    <property type="entry name" value="HAD_BPGM-like"/>
    <property type="match status" value="1"/>
</dbReference>
<proteinExistence type="predicted"/>
<dbReference type="SFLD" id="SFLDG01135">
    <property type="entry name" value="C1.5.6:_HAD__Beta-PGM__Phospha"/>
    <property type="match status" value="1"/>
</dbReference>
<sequence>MQCNTPPSFAALLFDMDGLMIDTESLSARAWRDAAAALGIPLQQAHIDAMVGLAMPLCLSYLIAELGDEAQARRLEALSRQQYHHALQQQDIPLKPGIVQLLQWCEQRQIPRAVGTATQRQLADVKLGRTGLARYFEHTIAGDEVARTKPAPDVYLQAAARLQVAPEHCIVLEDSAYGAQAALAANMRVIVVPDLQPPPAEIAKQALAVCQDLFAAQQLLQRLLSLPH</sequence>
<dbReference type="GO" id="GO:0016787">
    <property type="term" value="F:hydrolase activity"/>
    <property type="evidence" value="ECO:0007669"/>
    <property type="project" value="UniProtKB-KW"/>
</dbReference>
<dbReference type="InterPro" id="IPR036412">
    <property type="entry name" value="HAD-like_sf"/>
</dbReference>